<dbReference type="SUPFAM" id="SSF51735">
    <property type="entry name" value="NAD(P)-binding Rossmann-fold domains"/>
    <property type="match status" value="1"/>
</dbReference>
<evidence type="ECO:0000256" key="5">
    <source>
        <dbReference type="PIRSR" id="PIRSR000102-3"/>
    </source>
</evidence>
<feature type="binding site" evidence="5">
    <location>
        <begin position="116"/>
        <end position="118"/>
    </location>
    <ligand>
        <name>NAD(+)</name>
        <dbReference type="ChEBI" id="CHEBI:57540"/>
    </ligand>
</feature>
<dbReference type="Pfam" id="PF00056">
    <property type="entry name" value="Ldh_1_N"/>
    <property type="match status" value="1"/>
</dbReference>
<keyword evidence="3 5" id="KW-0520">NAD</keyword>
<feature type="domain" description="Lactate/malate dehydrogenase C-terminal" evidence="8">
    <location>
        <begin position="143"/>
        <end position="307"/>
    </location>
</feature>
<dbReference type="AlphaFoldDB" id="A0A7Z7QMV6"/>
<feature type="binding site" evidence="5">
    <location>
        <position position="33"/>
    </location>
    <ligand>
        <name>NAD(+)</name>
        <dbReference type="ChEBI" id="CHEBI:57540"/>
    </ligand>
</feature>
<evidence type="ECO:0000256" key="6">
    <source>
        <dbReference type="RuleBase" id="RU003369"/>
    </source>
</evidence>
<dbReference type="Gene3D" id="3.90.110.10">
    <property type="entry name" value="Lactate dehydrogenase/glycoside hydrolase, family 4, C-terminal"/>
    <property type="match status" value="1"/>
</dbReference>
<dbReference type="InterPro" id="IPR001236">
    <property type="entry name" value="Lactate/malate_DH_N"/>
</dbReference>
<dbReference type="PRINTS" id="PR00086">
    <property type="entry name" value="LLDHDRGNASE"/>
</dbReference>
<evidence type="ECO:0000256" key="1">
    <source>
        <dbReference type="ARBA" id="ARBA00006054"/>
    </source>
</evidence>
<dbReference type="Pfam" id="PF02866">
    <property type="entry name" value="Ldh_1_C"/>
    <property type="match status" value="1"/>
</dbReference>
<evidence type="ECO:0000259" key="7">
    <source>
        <dbReference type="Pfam" id="PF00056"/>
    </source>
</evidence>
<dbReference type="Proteomes" id="UP000264146">
    <property type="component" value="Chromosome"/>
</dbReference>
<dbReference type="InterPro" id="IPR022383">
    <property type="entry name" value="Lactate/malate_DH_C"/>
</dbReference>
<dbReference type="InterPro" id="IPR036291">
    <property type="entry name" value="NAD(P)-bd_dom_sf"/>
</dbReference>
<evidence type="ECO:0000256" key="4">
    <source>
        <dbReference type="PIRSR" id="PIRSR000102-1"/>
    </source>
</evidence>
<dbReference type="PIRSF" id="PIRSF000102">
    <property type="entry name" value="Lac_mal_DH"/>
    <property type="match status" value="1"/>
</dbReference>
<dbReference type="PANTHER" id="PTHR43128">
    <property type="entry name" value="L-2-HYDROXYCARBOXYLATE DEHYDROGENASE (NAD(P)(+))"/>
    <property type="match status" value="1"/>
</dbReference>
<evidence type="ECO:0000313" key="11">
    <source>
        <dbReference type="Proteomes" id="UP000264146"/>
    </source>
</evidence>
<dbReference type="Gene3D" id="3.40.50.720">
    <property type="entry name" value="NAD(P)-binding Rossmann-like Domain"/>
    <property type="match status" value="1"/>
</dbReference>
<feature type="binding site" evidence="5">
    <location>
        <position position="93"/>
    </location>
    <ligand>
        <name>NAD(+)</name>
        <dbReference type="ChEBI" id="CHEBI:57540"/>
    </ligand>
</feature>
<gene>
    <name evidence="10" type="primary">ldh_1</name>
    <name evidence="10" type="ORF">NCTC12218_00206</name>
</gene>
<evidence type="ECO:0000313" key="10">
    <source>
        <dbReference type="EMBL" id="SUM86248.1"/>
    </source>
</evidence>
<dbReference type="SUPFAM" id="SSF56327">
    <property type="entry name" value="LDH C-terminal domain-like"/>
    <property type="match status" value="1"/>
</dbReference>
<dbReference type="PANTHER" id="PTHR43128:SF16">
    <property type="entry name" value="L-LACTATE DEHYDROGENASE"/>
    <property type="match status" value="1"/>
</dbReference>
<protein>
    <submittedName>
        <fullName evidence="10">L-lactate dehydrogenase</fullName>
        <ecNumber evidence="10">1.1.1.27</ecNumber>
    </submittedName>
</protein>
<dbReference type="EMBL" id="LR962863">
    <property type="protein sequence ID" value="CAD7358625.1"/>
    <property type="molecule type" value="Genomic_DNA"/>
</dbReference>
<dbReference type="GO" id="GO:0004459">
    <property type="term" value="F:L-lactate dehydrogenase (NAD+) activity"/>
    <property type="evidence" value="ECO:0007669"/>
    <property type="project" value="UniProtKB-EC"/>
</dbReference>
<feature type="active site" description="Proton acceptor" evidence="4">
    <location>
        <position position="173"/>
    </location>
</feature>
<reference evidence="10" key="1">
    <citation type="submission" date="2018-06" db="EMBL/GenBank/DDBJ databases">
        <authorList>
            <consortium name="Pathogen Informatics"/>
            <person name="Doyle S."/>
        </authorList>
    </citation>
    <scope>NUCLEOTIDE SEQUENCE [LARGE SCALE GENOMIC DNA]</scope>
    <source>
        <strain evidence="10">NCTC12218</strain>
    </source>
</reference>
<comment type="similarity">
    <text evidence="1">Belongs to the LDH/MDH superfamily. LDH family.</text>
</comment>
<organism evidence="10">
    <name type="scientific">Staphylococcus schleiferi</name>
    <dbReference type="NCBI Taxonomy" id="1295"/>
    <lineage>
        <taxon>Bacteria</taxon>
        <taxon>Bacillati</taxon>
        <taxon>Bacillota</taxon>
        <taxon>Bacilli</taxon>
        <taxon>Bacillales</taxon>
        <taxon>Staphylococcaceae</taxon>
        <taxon>Staphylococcus</taxon>
    </lineage>
</organism>
<accession>A0A7Z7QMV6</accession>
<proteinExistence type="inferred from homology"/>
<name>A0A7Z7QMV6_STASC</name>
<keyword evidence="2 6" id="KW-0560">Oxidoreductase</keyword>
<dbReference type="InterPro" id="IPR001557">
    <property type="entry name" value="L-lactate/malate_DH"/>
</dbReference>
<dbReference type="GO" id="GO:0006089">
    <property type="term" value="P:lactate metabolic process"/>
    <property type="evidence" value="ECO:0007669"/>
    <property type="project" value="TreeGrafter"/>
</dbReference>
<dbReference type="EC" id="1.1.1.27" evidence="10"/>
<evidence type="ECO:0000259" key="8">
    <source>
        <dbReference type="Pfam" id="PF02866"/>
    </source>
</evidence>
<dbReference type="RefSeq" id="WP_126496477.1">
    <property type="nucleotide sequence ID" value="NZ_CALYEE010000005.1"/>
</dbReference>
<dbReference type="GeneID" id="93788967"/>
<reference evidence="9 11" key="2">
    <citation type="submission" date="2020-11" db="EMBL/GenBank/DDBJ databases">
        <authorList>
            <consortium name="Pathogen Informatics"/>
        </authorList>
    </citation>
    <scope>NUCLEOTIDE SEQUENCE [LARGE SCALE GENOMIC DNA]</scope>
    <source>
        <strain evidence="9 11">NCTC12218</strain>
    </source>
</reference>
<dbReference type="EMBL" id="UHEF01000001">
    <property type="protein sequence ID" value="SUM86248.1"/>
    <property type="molecule type" value="Genomic_DNA"/>
</dbReference>
<evidence type="ECO:0000256" key="3">
    <source>
        <dbReference type="ARBA" id="ARBA00023027"/>
    </source>
</evidence>
<dbReference type="InterPro" id="IPR015955">
    <property type="entry name" value="Lactate_DH/Glyco_Ohase_4_C"/>
</dbReference>
<feature type="domain" description="Lactate/malate dehydrogenase N-terminal" evidence="7">
    <location>
        <begin position="3"/>
        <end position="140"/>
    </location>
</feature>
<evidence type="ECO:0000313" key="9">
    <source>
        <dbReference type="EMBL" id="CAD7358625.1"/>
    </source>
</evidence>
<evidence type="ECO:0000256" key="2">
    <source>
        <dbReference type="ARBA" id="ARBA00023002"/>
    </source>
</evidence>
<feature type="binding site" evidence="5">
    <location>
        <begin position="8"/>
        <end position="13"/>
    </location>
    <ligand>
        <name>NAD(+)</name>
        <dbReference type="ChEBI" id="CHEBI:57540"/>
    </ligand>
</feature>
<sequence>MNKVSIVGAGAVGATTAYLLSHTEWIDEVVLVDLDKNRATGQALDMMHGVGVSTSRKVTAGDYADTKDSDIVVITIGVPEKVGESRLVPMQKNADILKDIVPQIVNYSPKTKIITVSNPVDILAYMTYQVATIPAANVIGLGTLLDTSRLKYILSDYFNISPQSITASIVGEHGDAQVVLWSQTRIGGLSVQDFAQTQGMTLPHDFTEVIEQRVKETAFDVWQMKGPNCFCVADAIKCLIDALCHSERRILPVSHLYQTKTGKEVYISLPSIVSHQGVEQRLPQLLNEKEHTQLYASCDVMRSYIDQLK</sequence>